<keyword evidence="5" id="KW-1185">Reference proteome</keyword>
<dbReference type="Proteomes" id="UP000625033">
    <property type="component" value="Unassembled WGS sequence"/>
</dbReference>
<dbReference type="GO" id="GO:0016301">
    <property type="term" value="F:kinase activity"/>
    <property type="evidence" value="ECO:0007669"/>
    <property type="project" value="UniProtKB-KW"/>
</dbReference>
<protein>
    <recommendedName>
        <fullName evidence="3">HipA-like C-terminal domain-containing protein</fullName>
    </recommendedName>
</protein>
<evidence type="ECO:0000313" key="4">
    <source>
        <dbReference type="EMBL" id="MBG6083817.1"/>
    </source>
</evidence>
<organism evidence="4 5">
    <name type="scientific">Zhihengliuella flava</name>
    <dbReference type="NCBI Taxonomy" id="1285193"/>
    <lineage>
        <taxon>Bacteria</taxon>
        <taxon>Bacillati</taxon>
        <taxon>Actinomycetota</taxon>
        <taxon>Actinomycetes</taxon>
        <taxon>Micrococcales</taxon>
        <taxon>Micrococcaceae</taxon>
        <taxon>Zhihengliuella</taxon>
    </lineage>
</organism>
<evidence type="ECO:0000256" key="2">
    <source>
        <dbReference type="ARBA" id="ARBA00022777"/>
    </source>
</evidence>
<sequence>MTDGEVDASVTDASAWTVAWDESSGDSVKLWLDDGEGRHWLFKERRSNRSEDEAASEVAASRIARVLNVPAAMAMHGVRDGKRGALVRTLVDRNAGEELVEGQVLMGFFNERFDPYDKDSIGHSPHSLAQALKLVSAPGGFDGTAVEAFSLYLYFDALIGNTDRHSRNWALITSLHARARLAESFDHATSLGITTRDKARERVLDSHENLRAFVRKATARRFEGGKKVSLLDFADHFSAGWAPRVTGEWKGRLRAAGIDSLLDLVASSGLTGEGAKLAQGLLRENFRRCLDADAA</sequence>
<feature type="domain" description="HipA-like C-terminal" evidence="3">
    <location>
        <begin position="29"/>
        <end position="195"/>
    </location>
</feature>
<dbReference type="AlphaFoldDB" id="A0A931D852"/>
<proteinExistence type="predicted"/>
<dbReference type="Gene3D" id="1.10.1070.20">
    <property type="match status" value="1"/>
</dbReference>
<evidence type="ECO:0000256" key="1">
    <source>
        <dbReference type="ARBA" id="ARBA00022679"/>
    </source>
</evidence>
<name>A0A931D852_9MICC</name>
<evidence type="ECO:0000313" key="5">
    <source>
        <dbReference type="Proteomes" id="UP000625033"/>
    </source>
</evidence>
<reference evidence="4" key="1">
    <citation type="submission" date="2020-11" db="EMBL/GenBank/DDBJ databases">
        <title>Sequencing the genomes of 1000 actinobacteria strains.</title>
        <authorList>
            <person name="Klenk H.-P."/>
        </authorList>
    </citation>
    <scope>NUCLEOTIDE SEQUENCE</scope>
    <source>
        <strain evidence="4">DSM 26152</strain>
    </source>
</reference>
<dbReference type="EMBL" id="JADOTZ010000001">
    <property type="protein sequence ID" value="MBG6083817.1"/>
    <property type="molecule type" value="Genomic_DNA"/>
</dbReference>
<gene>
    <name evidence="4" type="ORF">IW252_000584</name>
</gene>
<dbReference type="InterPro" id="IPR012893">
    <property type="entry name" value="HipA-like_C"/>
</dbReference>
<dbReference type="Pfam" id="PF07804">
    <property type="entry name" value="HipA_C"/>
    <property type="match status" value="1"/>
</dbReference>
<keyword evidence="1" id="KW-0808">Transferase</keyword>
<comment type="caution">
    <text evidence="4">The sequence shown here is derived from an EMBL/GenBank/DDBJ whole genome shotgun (WGS) entry which is preliminary data.</text>
</comment>
<dbReference type="RefSeq" id="WP_196835212.1">
    <property type="nucleotide sequence ID" value="NZ_JADOTZ010000001.1"/>
</dbReference>
<evidence type="ECO:0000259" key="3">
    <source>
        <dbReference type="Pfam" id="PF07804"/>
    </source>
</evidence>
<keyword evidence="2" id="KW-0418">Kinase</keyword>
<accession>A0A931D852</accession>